<proteinExistence type="predicted"/>
<dbReference type="KEGG" id="mia:OCU_33640"/>
<dbReference type="EMBL" id="CP003322">
    <property type="protein sequence ID" value="AFC44583.1"/>
    <property type="molecule type" value="Genomic_DNA"/>
</dbReference>
<dbReference type="HOGENOM" id="CLU_2247041_0_0_11"/>
<accession>H8IV13</accession>
<sequence>MSLLADYIHGMTKLDISATDPGAIAMVRAAQVLDLHGYNDVDGIARVMNAATADGHPTETFLRLLDHYEAALPELTSSAGVAWLEAQIAALAGEEHRPDDGGSE</sequence>
<evidence type="ECO:0000313" key="2">
    <source>
        <dbReference type="Proteomes" id="UP000008004"/>
    </source>
</evidence>
<gene>
    <name evidence="1" type="ordered locus">OCU_33640</name>
</gene>
<reference evidence="1 2" key="1">
    <citation type="journal article" date="2012" name="J. Bacteriol.">
        <title>Complete genome sequence of Mycobacterium intracellulare strain ATCC 13950T.</title>
        <authorList>
            <person name="Kim B.J."/>
            <person name="Choi B.S."/>
            <person name="Lim J.S."/>
            <person name="Choi I.Y."/>
            <person name="Lee J.H."/>
            <person name="Chun J."/>
            <person name="Kook Y.H."/>
            <person name="Kim B.J."/>
        </authorList>
    </citation>
    <scope>NUCLEOTIDE SEQUENCE [LARGE SCALE GENOMIC DNA]</scope>
    <source>
        <strain evidence="2">ATCC 13950 / DSM 43223 / JCM 6384 / NCTC 13025 / 3600</strain>
    </source>
</reference>
<protein>
    <submittedName>
        <fullName evidence="1">Uncharacterized protein</fullName>
    </submittedName>
</protein>
<evidence type="ECO:0000313" key="1">
    <source>
        <dbReference type="EMBL" id="AFC44583.1"/>
    </source>
</evidence>
<dbReference type="AlphaFoldDB" id="H8IV13"/>
<organism evidence="1 2">
    <name type="scientific">Mycobacterium intracellulare (strain ATCC 13950 / DSM 43223 / JCM 6384 / NCTC 13025 / 3600)</name>
    <dbReference type="NCBI Taxonomy" id="487521"/>
    <lineage>
        <taxon>Bacteria</taxon>
        <taxon>Bacillati</taxon>
        <taxon>Actinomycetota</taxon>
        <taxon>Actinomycetes</taxon>
        <taxon>Mycobacteriales</taxon>
        <taxon>Mycobacteriaceae</taxon>
        <taxon>Mycobacterium</taxon>
        <taxon>Mycobacterium avium complex (MAC)</taxon>
    </lineage>
</organism>
<name>H8IV13_MYCIA</name>
<dbReference type="Proteomes" id="UP000008004">
    <property type="component" value="Chromosome"/>
</dbReference>
<dbReference type="eggNOG" id="ENOG503273B">
    <property type="taxonomic scope" value="Bacteria"/>
</dbReference>
<dbReference type="PATRIC" id="fig|487521.10.peg.3374"/>